<evidence type="ECO:0000259" key="1">
    <source>
        <dbReference type="Pfam" id="PF13681"/>
    </source>
</evidence>
<proteinExistence type="predicted"/>
<dbReference type="EMBL" id="BAABDM010000008">
    <property type="protein sequence ID" value="GAA4103527.1"/>
    <property type="molecule type" value="Genomic_DNA"/>
</dbReference>
<protein>
    <submittedName>
        <fullName evidence="3">Pilus assembly protein</fullName>
    </submittedName>
</protein>
<dbReference type="Pfam" id="PF13681">
    <property type="entry name" value="PilX"/>
    <property type="match status" value="1"/>
</dbReference>
<evidence type="ECO:0000313" key="4">
    <source>
        <dbReference type="Proteomes" id="UP001500392"/>
    </source>
</evidence>
<evidence type="ECO:0000259" key="2">
    <source>
        <dbReference type="Pfam" id="PF14341"/>
    </source>
</evidence>
<dbReference type="InterPro" id="IPR025746">
    <property type="entry name" value="PilX_N_dom"/>
</dbReference>
<evidence type="ECO:0000313" key="3">
    <source>
        <dbReference type="EMBL" id="GAA4103527.1"/>
    </source>
</evidence>
<comment type="caution">
    <text evidence="3">The sequence shown here is derived from an EMBL/GenBank/DDBJ whole genome shotgun (WGS) entry which is preliminary data.</text>
</comment>
<feature type="domain" description="Type 4 fimbrial biogenesis protein PilX N-terminal" evidence="2">
    <location>
        <begin position="13"/>
        <end position="63"/>
    </location>
</feature>
<sequence>MALPSYKRIHRQRGAALIVSLVFLLILTIISVASMQTATLQERMAGNMKEDTIAFQAAEAALRTGENFIANGILPSFNGTNGLFESCPDPDDDRAACLNPDWRDYASEGWVVTAVNVAGVAKQPEYIVQELNGVENKKVVLDSDRPVSKAGFFRIIARGYGASDRSMVVLTTTFKRLN</sequence>
<accession>A0ABP7X3X0</accession>
<dbReference type="InterPro" id="IPR025205">
    <property type="entry name" value="PilX/PilW_C"/>
</dbReference>
<keyword evidence="4" id="KW-1185">Reference proteome</keyword>
<dbReference type="Proteomes" id="UP001500392">
    <property type="component" value="Unassembled WGS sequence"/>
</dbReference>
<gene>
    <name evidence="3" type="ORF">GCM10022414_31910</name>
</gene>
<name>A0ABP7X3X0_9GAMM</name>
<feature type="domain" description="PilX/PilW C-terminal" evidence="1">
    <location>
        <begin position="93"/>
        <end position="175"/>
    </location>
</feature>
<reference evidence="4" key="1">
    <citation type="journal article" date="2019" name="Int. J. Syst. Evol. Microbiol.">
        <title>The Global Catalogue of Microorganisms (GCM) 10K type strain sequencing project: providing services to taxonomists for standard genome sequencing and annotation.</title>
        <authorList>
            <consortium name="The Broad Institute Genomics Platform"/>
            <consortium name="The Broad Institute Genome Sequencing Center for Infectious Disease"/>
            <person name="Wu L."/>
            <person name="Ma J."/>
        </authorList>
    </citation>
    <scope>NUCLEOTIDE SEQUENCE [LARGE SCALE GENOMIC DNA]</scope>
    <source>
        <strain evidence="4">JCM 17304</strain>
    </source>
</reference>
<dbReference type="Pfam" id="PF14341">
    <property type="entry name" value="PilX_N"/>
    <property type="match status" value="1"/>
</dbReference>
<organism evidence="3 4">
    <name type="scientific">Zhongshania borealis</name>
    <dbReference type="NCBI Taxonomy" id="889488"/>
    <lineage>
        <taxon>Bacteria</taxon>
        <taxon>Pseudomonadati</taxon>
        <taxon>Pseudomonadota</taxon>
        <taxon>Gammaproteobacteria</taxon>
        <taxon>Cellvibrionales</taxon>
        <taxon>Spongiibacteraceae</taxon>
        <taxon>Zhongshania</taxon>
    </lineage>
</organism>